<dbReference type="EMBL" id="JBHGVX010000005">
    <property type="protein sequence ID" value="KAL1795784.1"/>
    <property type="molecule type" value="Genomic_DNA"/>
</dbReference>
<feature type="region of interest" description="Disordered" evidence="1">
    <location>
        <begin position="131"/>
        <end position="151"/>
    </location>
</feature>
<comment type="caution">
    <text evidence="3">The sequence shown here is derived from an EMBL/GenBank/DDBJ whole genome shotgun (WGS) entry which is preliminary data.</text>
</comment>
<accession>A0ABR3UJJ6</accession>
<dbReference type="RefSeq" id="XP_069306368.1">
    <property type="nucleotide sequence ID" value="XM_069452173.1"/>
</dbReference>
<reference evidence="3 4" key="1">
    <citation type="submission" date="2024-09" db="EMBL/GenBank/DDBJ databases">
        <title>T2T genomes of carrot and Alternaria dauci and their utility for understanding host-pathogen interaction during carrot leaf blight disease.</title>
        <authorList>
            <person name="Liu W."/>
            <person name="Xu S."/>
            <person name="Ou C."/>
            <person name="Liu X."/>
            <person name="Zhuang F."/>
            <person name="Deng X.W."/>
        </authorList>
    </citation>
    <scope>NUCLEOTIDE SEQUENCE [LARGE SCALE GENOMIC DNA]</scope>
    <source>
        <strain evidence="3 4">A2016</strain>
    </source>
</reference>
<gene>
    <name evidence="3" type="ORF">ACET3X_006008</name>
</gene>
<evidence type="ECO:0000256" key="1">
    <source>
        <dbReference type="SAM" id="MobiDB-lite"/>
    </source>
</evidence>
<sequence>MGLLQFLSIAVFANGVVLAAPSPHMGMVNNNDVRDIGAVYSQPGYASKPEYLLMDKKTPACFPLGNTNIWSIMICVESIECDFWKNTGCGSTSGEQAIFTVGCGDVHDLPPTLPGTYGSYKCHHIDPNAPEHDGAVKVETTPHDPNNNFWG</sequence>
<keyword evidence="4" id="KW-1185">Reference proteome</keyword>
<evidence type="ECO:0000313" key="3">
    <source>
        <dbReference type="EMBL" id="KAL1795784.1"/>
    </source>
</evidence>
<evidence type="ECO:0000256" key="2">
    <source>
        <dbReference type="SAM" id="SignalP"/>
    </source>
</evidence>
<dbReference type="Proteomes" id="UP001578633">
    <property type="component" value="Chromosome 5"/>
</dbReference>
<feature type="chain" id="PRO_5045477650" evidence="2">
    <location>
        <begin position="20"/>
        <end position="151"/>
    </location>
</feature>
<dbReference type="GeneID" id="96086330"/>
<protein>
    <submittedName>
        <fullName evidence="3">Uncharacterized protein</fullName>
    </submittedName>
</protein>
<evidence type="ECO:0000313" key="4">
    <source>
        <dbReference type="Proteomes" id="UP001578633"/>
    </source>
</evidence>
<feature type="compositionally biased region" description="Basic and acidic residues" evidence="1">
    <location>
        <begin position="131"/>
        <end position="142"/>
    </location>
</feature>
<keyword evidence="2" id="KW-0732">Signal</keyword>
<name>A0ABR3UJJ6_9PLEO</name>
<feature type="signal peptide" evidence="2">
    <location>
        <begin position="1"/>
        <end position="19"/>
    </location>
</feature>
<organism evidence="3 4">
    <name type="scientific">Alternaria dauci</name>
    <dbReference type="NCBI Taxonomy" id="48095"/>
    <lineage>
        <taxon>Eukaryota</taxon>
        <taxon>Fungi</taxon>
        <taxon>Dikarya</taxon>
        <taxon>Ascomycota</taxon>
        <taxon>Pezizomycotina</taxon>
        <taxon>Dothideomycetes</taxon>
        <taxon>Pleosporomycetidae</taxon>
        <taxon>Pleosporales</taxon>
        <taxon>Pleosporineae</taxon>
        <taxon>Pleosporaceae</taxon>
        <taxon>Alternaria</taxon>
        <taxon>Alternaria sect. Porri</taxon>
    </lineage>
</organism>
<proteinExistence type="predicted"/>